<evidence type="ECO:0000259" key="4">
    <source>
        <dbReference type="Pfam" id="PF01261"/>
    </source>
</evidence>
<comment type="similarity">
    <text evidence="2">Belongs to the hyi family.</text>
</comment>
<feature type="domain" description="Xylose isomerase-like TIM barrel" evidence="4">
    <location>
        <begin position="21"/>
        <end position="256"/>
    </location>
</feature>
<dbReference type="PANTHER" id="PTHR43489">
    <property type="entry name" value="ISOMERASE"/>
    <property type="match status" value="1"/>
</dbReference>
<proteinExistence type="inferred from homology"/>
<protein>
    <submittedName>
        <fullName evidence="5">Hydroxypyruvate isomerase YgbM</fullName>
        <ecNumber evidence="5">5.3.1.22</ecNumber>
    </submittedName>
</protein>
<keyword evidence="1 2" id="KW-0413">Isomerase</keyword>
<feature type="active site" description="Proton donor/acceptor" evidence="3">
    <location>
        <position position="143"/>
    </location>
</feature>
<dbReference type="InterPro" id="IPR013022">
    <property type="entry name" value="Xyl_isomerase-like_TIM-brl"/>
</dbReference>
<evidence type="ECO:0000256" key="2">
    <source>
        <dbReference type="PIRNR" id="PIRNR006241"/>
    </source>
</evidence>
<dbReference type="InterPro" id="IPR036237">
    <property type="entry name" value="Xyl_isomerase-like_sf"/>
</dbReference>
<keyword evidence="5" id="KW-0670">Pyruvate</keyword>
<dbReference type="InterPro" id="IPR026040">
    <property type="entry name" value="HyI-like"/>
</dbReference>
<dbReference type="FunFam" id="3.20.20.150:FF:000007">
    <property type="entry name" value="Hydroxypyruvate isomerase"/>
    <property type="match status" value="1"/>
</dbReference>
<dbReference type="SUPFAM" id="SSF51658">
    <property type="entry name" value="Xylose isomerase-like"/>
    <property type="match status" value="1"/>
</dbReference>
<dbReference type="Gene3D" id="3.20.20.150">
    <property type="entry name" value="Divalent-metal-dependent TIM barrel enzymes"/>
    <property type="match status" value="1"/>
</dbReference>
<dbReference type="EC" id="5.3.1.22" evidence="5"/>
<dbReference type="AlphaFoldDB" id="A0A1C3HB37"/>
<dbReference type="NCBIfam" id="NF043033">
    <property type="entry name" value="OxoTetrIsom"/>
    <property type="match status" value="1"/>
</dbReference>
<evidence type="ECO:0000256" key="1">
    <source>
        <dbReference type="ARBA" id="ARBA00023235"/>
    </source>
</evidence>
<evidence type="ECO:0000256" key="3">
    <source>
        <dbReference type="PIRSR" id="PIRSR006241-50"/>
    </source>
</evidence>
<evidence type="ECO:0000313" key="5">
    <source>
        <dbReference type="EMBL" id="SAY42264.1"/>
    </source>
</evidence>
<dbReference type="EMBL" id="LT575490">
    <property type="protein sequence ID" value="SAY42264.1"/>
    <property type="molecule type" value="Genomic_DNA"/>
</dbReference>
<dbReference type="PIRSF" id="PIRSF006241">
    <property type="entry name" value="HyI"/>
    <property type="match status" value="1"/>
</dbReference>
<dbReference type="GO" id="GO:0046487">
    <property type="term" value="P:glyoxylate metabolic process"/>
    <property type="evidence" value="ECO:0007669"/>
    <property type="project" value="TreeGrafter"/>
</dbReference>
<gene>
    <name evidence="5" type="primary">ygbM</name>
    <name evidence="5" type="ORF">PWN146_00942</name>
</gene>
<accession>A0A1C3HB37</accession>
<dbReference type="GO" id="GO:0008903">
    <property type="term" value="F:hydroxypyruvate isomerase activity"/>
    <property type="evidence" value="ECO:0007669"/>
    <property type="project" value="UniProtKB-EC"/>
</dbReference>
<reference evidence="5" key="1">
    <citation type="submission" date="2016-05" db="EMBL/GenBank/DDBJ databases">
        <authorList>
            <person name="Cock P.J.A."/>
            <person name="Cock P.J.A."/>
        </authorList>
    </citation>
    <scope>NUCLEOTIDE SEQUENCE</scope>
    <source>
        <strain evidence="5">PWN146_assembly</strain>
    </source>
</reference>
<feature type="active site" description="Proton donor/acceptor" evidence="3">
    <location>
        <position position="240"/>
    </location>
</feature>
<organism evidence="5">
    <name type="scientific">Serratia marcescens</name>
    <dbReference type="NCBI Taxonomy" id="615"/>
    <lineage>
        <taxon>Bacteria</taxon>
        <taxon>Pseudomonadati</taxon>
        <taxon>Pseudomonadota</taxon>
        <taxon>Gammaproteobacteria</taxon>
        <taxon>Enterobacterales</taxon>
        <taxon>Yersiniaceae</taxon>
        <taxon>Serratia</taxon>
    </lineage>
</organism>
<name>A0A1C3HB37_SERMA</name>
<dbReference type="InterPro" id="IPR050417">
    <property type="entry name" value="Sugar_Epim/Isomerase"/>
</dbReference>
<sequence length="258" mass="28321">MPKFAANLSMMFNEVPFLERFAAAAAQGFSAVEFLFPYDYPAELLAEKLREHGLQQVLFNTAPGDAAAGEWGLAALPGREQDARADIDRALTYAIALSCPCVHLMAGVVPAGADRQRYLDTFIANARYAADAFAPHGVKVLLEALSPPVKPDYLFASQHQVAETVAAIERPNVFIQLDFFHAQLVDGNISGLLETLAGRYAHIQIASVPDRHEPDEGELNYPWLFDRLDALGYPGWIGCEYQPRGDTAAGLGWLKPYR</sequence>
<dbReference type="PANTHER" id="PTHR43489:SF6">
    <property type="entry name" value="HYDROXYPYRUVATE ISOMERASE-RELATED"/>
    <property type="match status" value="1"/>
</dbReference>
<dbReference type="Pfam" id="PF01261">
    <property type="entry name" value="AP_endonuc_2"/>
    <property type="match status" value="1"/>
</dbReference>
<dbReference type="InterPro" id="IPR053398">
    <property type="entry name" value="HPT_OtnI_isomerases"/>
</dbReference>